<evidence type="ECO:0000313" key="6">
    <source>
        <dbReference type="Proteomes" id="UP000828390"/>
    </source>
</evidence>
<reference evidence="5" key="2">
    <citation type="submission" date="2020-11" db="EMBL/GenBank/DDBJ databases">
        <authorList>
            <person name="McCartney M.A."/>
            <person name="Auch B."/>
            <person name="Kono T."/>
            <person name="Mallez S."/>
            <person name="Becker A."/>
            <person name="Gohl D.M."/>
            <person name="Silverstein K.A.T."/>
            <person name="Koren S."/>
            <person name="Bechman K.B."/>
            <person name="Herman A."/>
            <person name="Abrahante J.E."/>
            <person name="Garbe J."/>
        </authorList>
    </citation>
    <scope>NUCLEOTIDE SEQUENCE</scope>
    <source>
        <strain evidence="5">Duluth1</strain>
        <tissue evidence="5">Whole animal</tissue>
    </source>
</reference>
<dbReference type="InterPro" id="IPR005320">
    <property type="entry name" value="Peptidase_S51"/>
</dbReference>
<protein>
    <recommendedName>
        <fullName evidence="7">Cyanophycinase</fullName>
    </recommendedName>
</protein>
<dbReference type="PANTHER" id="PTHR36175">
    <property type="entry name" value="CYANOPHYCINASE"/>
    <property type="match status" value="1"/>
</dbReference>
<dbReference type="InterPro" id="IPR029062">
    <property type="entry name" value="Class_I_gatase-like"/>
</dbReference>
<evidence type="ECO:0000256" key="2">
    <source>
        <dbReference type="ARBA" id="ARBA00022670"/>
    </source>
</evidence>
<evidence type="ECO:0008006" key="7">
    <source>
        <dbReference type="Google" id="ProtNLM"/>
    </source>
</evidence>
<reference evidence="5" key="1">
    <citation type="journal article" date="2019" name="bioRxiv">
        <title>The Genome of the Zebra Mussel, Dreissena polymorpha: A Resource for Invasive Species Research.</title>
        <authorList>
            <person name="McCartney M.A."/>
            <person name="Auch B."/>
            <person name="Kono T."/>
            <person name="Mallez S."/>
            <person name="Zhang Y."/>
            <person name="Obille A."/>
            <person name="Becker A."/>
            <person name="Abrahante J.E."/>
            <person name="Garbe J."/>
            <person name="Badalamenti J.P."/>
            <person name="Herman A."/>
            <person name="Mangelson H."/>
            <person name="Liachko I."/>
            <person name="Sullivan S."/>
            <person name="Sone E.D."/>
            <person name="Koren S."/>
            <person name="Silverstein K.A.T."/>
            <person name="Beckman K.B."/>
            <person name="Gohl D.M."/>
        </authorList>
    </citation>
    <scope>NUCLEOTIDE SEQUENCE</scope>
    <source>
        <strain evidence="5">Duluth1</strain>
        <tissue evidence="5">Whole animal</tissue>
    </source>
</reference>
<proteinExistence type="inferred from homology"/>
<dbReference type="GO" id="GO:0008236">
    <property type="term" value="F:serine-type peptidase activity"/>
    <property type="evidence" value="ECO:0007669"/>
    <property type="project" value="UniProtKB-KW"/>
</dbReference>
<dbReference type="Pfam" id="PF03575">
    <property type="entry name" value="Peptidase_S51"/>
    <property type="match status" value="1"/>
</dbReference>
<dbReference type="SUPFAM" id="SSF52317">
    <property type="entry name" value="Class I glutamine amidotransferase-like"/>
    <property type="match status" value="1"/>
</dbReference>
<dbReference type="Proteomes" id="UP000828390">
    <property type="component" value="Unassembled WGS sequence"/>
</dbReference>
<evidence type="ECO:0000256" key="3">
    <source>
        <dbReference type="ARBA" id="ARBA00022801"/>
    </source>
</evidence>
<evidence type="ECO:0000256" key="1">
    <source>
        <dbReference type="ARBA" id="ARBA00006534"/>
    </source>
</evidence>
<keyword evidence="3" id="KW-0378">Hydrolase</keyword>
<comment type="similarity">
    <text evidence="1">Belongs to the peptidase S51 family.</text>
</comment>
<dbReference type="EMBL" id="JAIWYP010000008">
    <property type="protein sequence ID" value="KAH3786892.1"/>
    <property type="molecule type" value="Genomic_DNA"/>
</dbReference>
<comment type="caution">
    <text evidence="5">The sequence shown here is derived from an EMBL/GenBank/DDBJ whole genome shotgun (WGS) entry which is preliminary data.</text>
</comment>
<dbReference type="GO" id="GO:0006508">
    <property type="term" value="P:proteolysis"/>
    <property type="evidence" value="ECO:0007669"/>
    <property type="project" value="UniProtKB-KW"/>
</dbReference>
<dbReference type="OrthoDB" id="4666063at2759"/>
<keyword evidence="4" id="KW-0720">Serine protease</keyword>
<dbReference type="Gene3D" id="3.40.50.880">
    <property type="match status" value="1"/>
</dbReference>
<keyword evidence="2" id="KW-0645">Protease</keyword>
<organism evidence="5 6">
    <name type="scientific">Dreissena polymorpha</name>
    <name type="common">Zebra mussel</name>
    <name type="synonym">Mytilus polymorpha</name>
    <dbReference type="NCBI Taxonomy" id="45954"/>
    <lineage>
        <taxon>Eukaryota</taxon>
        <taxon>Metazoa</taxon>
        <taxon>Spiralia</taxon>
        <taxon>Lophotrochozoa</taxon>
        <taxon>Mollusca</taxon>
        <taxon>Bivalvia</taxon>
        <taxon>Autobranchia</taxon>
        <taxon>Heteroconchia</taxon>
        <taxon>Euheterodonta</taxon>
        <taxon>Imparidentia</taxon>
        <taxon>Neoheterodontei</taxon>
        <taxon>Myida</taxon>
        <taxon>Dreissenoidea</taxon>
        <taxon>Dreissenidae</taxon>
        <taxon>Dreissena</taxon>
    </lineage>
</organism>
<dbReference type="PANTHER" id="PTHR36175:SF1">
    <property type="entry name" value="CYANOPHYCINASE"/>
    <property type="match status" value="1"/>
</dbReference>
<evidence type="ECO:0000313" key="5">
    <source>
        <dbReference type="EMBL" id="KAH3786892.1"/>
    </source>
</evidence>
<dbReference type="CDD" id="cd03145">
    <property type="entry name" value="GAT1_cyanophycinase"/>
    <property type="match status" value="1"/>
</dbReference>
<name>A0A9D4IW61_DREPO</name>
<gene>
    <name evidence="5" type="ORF">DPMN_165007</name>
</gene>
<sequence length="430" mass="46731">MEGSRLVFFIALTSGSAYAYLLNNDVTVAPHVPRLPQFEQFGRSMVLVGGGLSDNNTEVYEKIIELAGGKNKAKIGIITAASADPLDAFTFYHDLFLKYGALEANRIILDVNHTANQGGQALIESIYAQSGFFFGGGDQARIIKAFMGPYGDFSPALIALHQMYDSGAVIAGTSAGCSCQTANFMIMGGYSYDALRYGSFADVDPALPGRAEPNIYLTFGGLGFLKGYLLDSHFAQRGREGRLIRFVADTRMLGKGTNRAIGVDENTALVVTHADDTRSSGQVIGTAGVTIFDLTHAQVHSSKHFDISDVYVTYLTHGDVIQMTDQSVTFSPSKSPMRGHENYDDVLTTNDVFYGTSDGSRKPEFVRIATSVFDARRGRMTHGFSKESGPRFRVDMSAVGNDAVGYVERKNSFHSDITSYKNLKVSIYEG</sequence>
<dbReference type="AlphaFoldDB" id="A0A9D4IW61"/>
<evidence type="ECO:0000256" key="4">
    <source>
        <dbReference type="ARBA" id="ARBA00022825"/>
    </source>
</evidence>
<accession>A0A9D4IW61</accession>
<keyword evidence="6" id="KW-1185">Reference proteome</keyword>